<dbReference type="PROSITE" id="PS51787">
    <property type="entry name" value="LON_N"/>
    <property type="match status" value="1"/>
</dbReference>
<dbReference type="GO" id="GO:0008233">
    <property type="term" value="F:peptidase activity"/>
    <property type="evidence" value="ECO:0007669"/>
    <property type="project" value="UniProtKB-KW"/>
</dbReference>
<dbReference type="PANTHER" id="PTHR46732:SF8">
    <property type="entry name" value="ATP-DEPENDENT PROTEASE LA (LON) DOMAIN PROTEIN"/>
    <property type="match status" value="1"/>
</dbReference>
<dbReference type="Pfam" id="PF02190">
    <property type="entry name" value="LON_substr_bdg"/>
    <property type="match status" value="1"/>
</dbReference>
<dbReference type="InterPro" id="IPR003111">
    <property type="entry name" value="Lon_prtase_N"/>
</dbReference>
<feature type="domain" description="Lon N-terminal" evidence="1">
    <location>
        <begin position="16"/>
        <end position="215"/>
    </location>
</feature>
<reference evidence="2 3" key="1">
    <citation type="submission" date="2019-09" db="EMBL/GenBank/DDBJ databases">
        <title>NBRP : Genome information of microbial organism related human and environment.</title>
        <authorList>
            <person name="Hattori M."/>
            <person name="Oshima K."/>
            <person name="Inaba H."/>
            <person name="Suda W."/>
            <person name="Sakamoto M."/>
            <person name="Iino T."/>
            <person name="Kitahara M."/>
            <person name="Oshida Y."/>
            <person name="Iida T."/>
            <person name="Kudo T."/>
            <person name="Itoh T."/>
            <person name="Ohkuma M."/>
        </authorList>
    </citation>
    <scope>NUCLEOTIDE SEQUENCE [LARGE SCALE GENOMIC DNA]</scope>
    <source>
        <strain evidence="2 3">Q-1</strain>
    </source>
</reference>
<comment type="caution">
    <text evidence="2">The sequence shown here is derived from an EMBL/GenBank/DDBJ whole genome shotgun (WGS) entry which is preliminary data.</text>
</comment>
<evidence type="ECO:0000313" key="2">
    <source>
        <dbReference type="EMBL" id="GER02434.1"/>
    </source>
</evidence>
<proteinExistence type="predicted"/>
<dbReference type="SUPFAM" id="SSF88697">
    <property type="entry name" value="PUA domain-like"/>
    <property type="match status" value="1"/>
</dbReference>
<dbReference type="Proteomes" id="UP000324996">
    <property type="component" value="Unassembled WGS sequence"/>
</dbReference>
<sequence length="232" mass="25714">MAESVSPSEEQLPTVIPVFPLLGALLLPRGEMPLNIFETRYVQMVRDAMGSDRIIGMVQPRSTPQSIAGGQGNDGAGLYEIGCAGRICSFAETDDGRFLISLKGVSRFRIEEELSSLTPYRQMKVDYGDFEEDRAIPARRAGVDRDALLGSLTRFLEQRGLNAEWSSIEKAPDELLVNSLAMICPFEPAEKQALLEARSLTERTQTMITLMEFSLADPTIDEDDDRPPQMPN</sequence>
<dbReference type="Gene3D" id="2.30.130.40">
    <property type="entry name" value="LON domain-like"/>
    <property type="match status" value="1"/>
</dbReference>
<keyword evidence="2" id="KW-0645">Protease</keyword>
<evidence type="ECO:0000313" key="3">
    <source>
        <dbReference type="Proteomes" id="UP000324996"/>
    </source>
</evidence>
<dbReference type="AlphaFoldDB" id="A0A5A7N3W1"/>
<dbReference type="GO" id="GO:0006508">
    <property type="term" value="P:proteolysis"/>
    <property type="evidence" value="ECO:0007669"/>
    <property type="project" value="UniProtKB-KW"/>
</dbReference>
<dbReference type="RefSeq" id="WP_042088259.1">
    <property type="nucleotide sequence ID" value="NZ_BKCN01000001.1"/>
</dbReference>
<keyword evidence="2" id="KW-0378">Hydrolase</keyword>
<evidence type="ECO:0000259" key="1">
    <source>
        <dbReference type="PROSITE" id="PS51787"/>
    </source>
</evidence>
<dbReference type="EMBL" id="BKCN01000001">
    <property type="protein sequence ID" value="GER02434.1"/>
    <property type="molecule type" value="Genomic_DNA"/>
</dbReference>
<dbReference type="InterPro" id="IPR015947">
    <property type="entry name" value="PUA-like_sf"/>
</dbReference>
<organism evidence="2 3">
    <name type="scientific">Iodidimonas nitroreducens</name>
    <dbReference type="NCBI Taxonomy" id="1236968"/>
    <lineage>
        <taxon>Bacteria</taxon>
        <taxon>Pseudomonadati</taxon>
        <taxon>Pseudomonadota</taxon>
        <taxon>Alphaproteobacteria</taxon>
        <taxon>Iodidimonadales</taxon>
        <taxon>Iodidimonadaceae</taxon>
        <taxon>Iodidimonas</taxon>
    </lineage>
</organism>
<protein>
    <submittedName>
        <fullName evidence="2">ATP-dependent protease</fullName>
    </submittedName>
</protein>
<name>A0A5A7N3W1_9PROT</name>
<keyword evidence="3" id="KW-1185">Reference proteome</keyword>
<accession>A0A5A7N3W1</accession>
<dbReference type="SMART" id="SM00464">
    <property type="entry name" value="LON"/>
    <property type="match status" value="1"/>
</dbReference>
<gene>
    <name evidence="2" type="ORF">JCM17846_01160</name>
</gene>
<dbReference type="InterPro" id="IPR046336">
    <property type="entry name" value="Lon_prtase_N_sf"/>
</dbReference>
<dbReference type="PANTHER" id="PTHR46732">
    <property type="entry name" value="ATP-DEPENDENT PROTEASE LA (LON) DOMAIN PROTEIN"/>
    <property type="match status" value="1"/>
</dbReference>